<reference evidence="4 5" key="1">
    <citation type="submission" date="2017-08" db="EMBL/GenBank/DDBJ databases">
        <title>Pusillimonas indicus sp. nov., a member of the family Alcaligenaceae isolated from surface seawater.</title>
        <authorList>
            <person name="Li J."/>
        </authorList>
    </citation>
    <scope>NUCLEOTIDE SEQUENCE [LARGE SCALE GENOMIC DNA]</scope>
    <source>
        <strain evidence="2 5">17-4A</strain>
        <strain evidence="3 4">L52-1-41</strain>
    </source>
</reference>
<dbReference type="Proteomes" id="UP000266483">
    <property type="component" value="Unassembled WGS sequence"/>
</dbReference>
<name>A0A3A1YTM3_9BURK</name>
<gene>
    <name evidence="2" type="ORF">CJO09_14445</name>
    <name evidence="3" type="ORF">CJP73_14210</name>
</gene>
<dbReference type="EMBL" id="NQOU01000008">
    <property type="protein sequence ID" value="RII81786.1"/>
    <property type="molecule type" value="Genomic_DNA"/>
</dbReference>
<accession>A0A3A1YTM3</accession>
<protein>
    <submittedName>
        <fullName evidence="3">Uncharacterized protein</fullName>
    </submittedName>
</protein>
<keyword evidence="1" id="KW-0472">Membrane</keyword>
<dbReference type="AlphaFoldDB" id="A0A3A1YTM3"/>
<evidence type="ECO:0000313" key="5">
    <source>
        <dbReference type="Proteomes" id="UP000266483"/>
    </source>
</evidence>
<organism evidence="3 4">
    <name type="scientific">Neopusillimonas maritima</name>
    <dbReference type="NCBI Taxonomy" id="2026239"/>
    <lineage>
        <taxon>Bacteria</taxon>
        <taxon>Pseudomonadati</taxon>
        <taxon>Pseudomonadota</taxon>
        <taxon>Betaproteobacteria</taxon>
        <taxon>Burkholderiales</taxon>
        <taxon>Alcaligenaceae</taxon>
        <taxon>Neopusillimonas</taxon>
    </lineage>
</organism>
<evidence type="ECO:0000313" key="3">
    <source>
        <dbReference type="EMBL" id="RIY39397.1"/>
    </source>
</evidence>
<dbReference type="OrthoDB" id="8662218at2"/>
<keyword evidence="1" id="KW-0812">Transmembrane</keyword>
<keyword evidence="5" id="KW-1185">Reference proteome</keyword>
<proteinExistence type="predicted"/>
<dbReference type="Proteomes" id="UP000266206">
    <property type="component" value="Unassembled WGS sequence"/>
</dbReference>
<evidence type="ECO:0000313" key="4">
    <source>
        <dbReference type="Proteomes" id="UP000266206"/>
    </source>
</evidence>
<keyword evidence="1" id="KW-1133">Transmembrane helix</keyword>
<feature type="transmembrane region" description="Helical" evidence="1">
    <location>
        <begin position="12"/>
        <end position="42"/>
    </location>
</feature>
<sequence length="88" mass="10084">MNTFNQILRGLLFFVLAIFGMAMAFIFMVSTAIAVGVLYIVAKVRGRPFGVRAYWEERRRPRAESRNTGGAPRYNKKDVVDVEMREIP</sequence>
<dbReference type="RefSeq" id="WP_119442998.1">
    <property type="nucleotide sequence ID" value="NZ_CP170494.1"/>
</dbReference>
<dbReference type="EMBL" id="NQYH01000016">
    <property type="protein sequence ID" value="RIY39397.1"/>
    <property type="molecule type" value="Genomic_DNA"/>
</dbReference>
<comment type="caution">
    <text evidence="3">The sequence shown here is derived from an EMBL/GenBank/DDBJ whole genome shotgun (WGS) entry which is preliminary data.</text>
</comment>
<evidence type="ECO:0000256" key="1">
    <source>
        <dbReference type="SAM" id="Phobius"/>
    </source>
</evidence>
<evidence type="ECO:0000313" key="2">
    <source>
        <dbReference type="EMBL" id="RII81786.1"/>
    </source>
</evidence>